<accession>A0A0S8GND8</accession>
<evidence type="ECO:0008006" key="3">
    <source>
        <dbReference type="Google" id="ProtNLM"/>
    </source>
</evidence>
<gene>
    <name evidence="1" type="ORF">AMJ87_01780</name>
</gene>
<dbReference type="AlphaFoldDB" id="A0A0S8GND8"/>
<protein>
    <recommendedName>
        <fullName evidence="3">Secretion system C-terminal sorting domain-containing protein</fullName>
    </recommendedName>
</protein>
<comment type="caution">
    <text evidence="1">The sequence shown here is derived from an EMBL/GenBank/DDBJ whole genome shotgun (WGS) entry which is preliminary data.</text>
</comment>
<dbReference type="Gene3D" id="2.60.40.4070">
    <property type="match status" value="1"/>
</dbReference>
<evidence type="ECO:0000313" key="2">
    <source>
        <dbReference type="Proteomes" id="UP000051096"/>
    </source>
</evidence>
<sequence length="264" mass="29237">GYWDDTATIIVPQVSTSNDPVIKVYSHRQPRGAMIDSVGVYGSASPSSDETGPRVSLYDGGRKLTDNDWVERECTLTGTVADTSGIYLLHPTESALGFFLEINSAIGERIDLRDYFKYDRNSQTTGEFAVQILLPEDENTVVVNVADNVGNQTIDTLHLNVEQQGDIAIDNFLVYPNPLKDSGGLWFTFDLTSPGTAVIKVFTIAGRRIRTIENVSCQAGYNQIYWDVRDTYMDEISNGVYLVKVTVSSGVARDESVERFIIAR</sequence>
<reference evidence="1 2" key="1">
    <citation type="journal article" date="2015" name="Microbiome">
        <title>Genomic resolution of linkages in carbon, nitrogen, and sulfur cycling among widespread estuary sediment bacteria.</title>
        <authorList>
            <person name="Baker B.J."/>
            <person name="Lazar C.S."/>
            <person name="Teske A.P."/>
            <person name="Dick G.J."/>
        </authorList>
    </citation>
    <scope>NUCLEOTIDE SEQUENCE [LARGE SCALE GENOMIC DNA]</scope>
    <source>
        <strain evidence="1">SM23_60</strain>
    </source>
</reference>
<name>A0A0S8GND8_UNCW3</name>
<dbReference type="NCBIfam" id="TIGR04183">
    <property type="entry name" value="Por_Secre_tail"/>
    <property type="match status" value="1"/>
</dbReference>
<feature type="non-terminal residue" evidence="1">
    <location>
        <position position="1"/>
    </location>
</feature>
<dbReference type="EMBL" id="LJUO01000010">
    <property type="protein sequence ID" value="KPK73373.1"/>
    <property type="molecule type" value="Genomic_DNA"/>
</dbReference>
<dbReference type="Proteomes" id="UP000051096">
    <property type="component" value="Unassembled WGS sequence"/>
</dbReference>
<organism evidence="1 2">
    <name type="scientific">candidate division WOR_3 bacterium SM23_60</name>
    <dbReference type="NCBI Taxonomy" id="1703780"/>
    <lineage>
        <taxon>Bacteria</taxon>
        <taxon>Bacteria division WOR-3</taxon>
    </lineage>
</organism>
<evidence type="ECO:0000313" key="1">
    <source>
        <dbReference type="EMBL" id="KPK73373.1"/>
    </source>
</evidence>
<proteinExistence type="predicted"/>
<dbReference type="InterPro" id="IPR026444">
    <property type="entry name" value="Secre_tail"/>
</dbReference>